<protein>
    <submittedName>
        <fullName evidence="7">Doxx family protein</fullName>
    </submittedName>
</protein>
<feature type="transmembrane region" description="Helical" evidence="5">
    <location>
        <begin position="146"/>
        <end position="167"/>
    </location>
</feature>
<dbReference type="AlphaFoldDB" id="A0AAU0F5D2"/>
<dbReference type="Pfam" id="PF07291">
    <property type="entry name" value="MauE"/>
    <property type="match status" value="1"/>
</dbReference>
<evidence type="ECO:0000259" key="6">
    <source>
        <dbReference type="Pfam" id="PF07291"/>
    </source>
</evidence>
<dbReference type="GO" id="GO:0030416">
    <property type="term" value="P:methylamine metabolic process"/>
    <property type="evidence" value="ECO:0007669"/>
    <property type="project" value="InterPro"/>
</dbReference>
<keyword evidence="3 5" id="KW-1133">Transmembrane helix</keyword>
<keyword evidence="2 5" id="KW-0812">Transmembrane</keyword>
<name>A0AAU0F5D2_9FLAO</name>
<keyword evidence="8" id="KW-1185">Reference proteome</keyword>
<evidence type="ECO:0000313" key="7">
    <source>
        <dbReference type="EMBL" id="WOC52859.1"/>
    </source>
</evidence>
<evidence type="ECO:0000256" key="4">
    <source>
        <dbReference type="ARBA" id="ARBA00023136"/>
    </source>
</evidence>
<evidence type="ECO:0000256" key="1">
    <source>
        <dbReference type="ARBA" id="ARBA00004141"/>
    </source>
</evidence>
<evidence type="ECO:0000256" key="5">
    <source>
        <dbReference type="SAM" id="Phobius"/>
    </source>
</evidence>
<evidence type="ECO:0000313" key="8">
    <source>
        <dbReference type="Proteomes" id="UP001432059"/>
    </source>
</evidence>
<organism evidence="7 8">
    <name type="scientific">Bergeyella porcorum</name>
    <dbReference type="NCBI Taxonomy" id="1735111"/>
    <lineage>
        <taxon>Bacteria</taxon>
        <taxon>Pseudomonadati</taxon>
        <taxon>Bacteroidota</taxon>
        <taxon>Flavobacteriia</taxon>
        <taxon>Flavobacteriales</taxon>
        <taxon>Weeksellaceae</taxon>
        <taxon>Bergeyella</taxon>
    </lineage>
</organism>
<evidence type="ECO:0000256" key="2">
    <source>
        <dbReference type="ARBA" id="ARBA00022692"/>
    </source>
</evidence>
<feature type="transmembrane region" description="Helical" evidence="5">
    <location>
        <begin position="117"/>
        <end position="134"/>
    </location>
</feature>
<reference evidence="7" key="1">
    <citation type="submission" date="2023-10" db="EMBL/GenBank/DDBJ databases">
        <title>Characterization and whole genome sequencing of a novel strain of Bergeyella porcorum QD2021 isolated from pig.</title>
        <authorList>
            <person name="Liu G."/>
            <person name="Chen C."/>
            <person name="Han X."/>
        </authorList>
    </citation>
    <scope>NUCLEOTIDE SEQUENCE</scope>
    <source>
        <strain evidence="7">QD2021</strain>
    </source>
</reference>
<feature type="transmembrane region" description="Helical" evidence="5">
    <location>
        <begin position="7"/>
        <end position="28"/>
    </location>
</feature>
<dbReference type="RefSeq" id="WP_327984195.1">
    <property type="nucleotide sequence ID" value="NZ_CP136426.1"/>
</dbReference>
<dbReference type="Proteomes" id="UP001432059">
    <property type="component" value="Chromosome"/>
</dbReference>
<feature type="domain" description="Methylamine utilisation protein MauE" evidence="6">
    <location>
        <begin position="4"/>
        <end position="133"/>
    </location>
</feature>
<feature type="transmembrane region" description="Helical" evidence="5">
    <location>
        <begin position="76"/>
        <end position="97"/>
    </location>
</feature>
<feature type="transmembrane region" description="Helical" evidence="5">
    <location>
        <begin position="48"/>
        <end position="69"/>
    </location>
</feature>
<dbReference type="KEGG" id="bpor:BPO_2212"/>
<dbReference type="GO" id="GO:0016020">
    <property type="term" value="C:membrane"/>
    <property type="evidence" value="ECO:0007669"/>
    <property type="project" value="UniProtKB-SubCell"/>
</dbReference>
<evidence type="ECO:0000256" key="3">
    <source>
        <dbReference type="ARBA" id="ARBA00022989"/>
    </source>
</evidence>
<sequence length="351" mass="39547">MKHLLRYIIGIIFIISGVVKAIDSVGFSFKLEEYFSPAVFNMPFLESFALPIAVFVSALEVVLGLMLLLNIHLRKTLWALIALCVFFAFLTFYSAYYNVVTDCGCFGDAVKFTPWQSFWKDIILLIGLLILLVLDKKTETAEVSKARWTMLWALCGLLAVIIGIGIVKEPIIDFRDYKIGTDLKAERKKLEDQPSEYKTFYVLKNKATQEEKKMSQDEYVAEPKYWEEGTPWEIQKDKTTSEIVKEGYQSEIAKFRIENAEGADLTADIINAPKAVLVFSYKPQDLSAEEIEKAEAKALAKAQNAMIIGVSTQTNTFKNIKNATMDGTAIKTIARSNPFILVLENGVVVEK</sequence>
<gene>
    <name evidence="7" type="ORF">BPO_2212</name>
</gene>
<dbReference type="InterPro" id="IPR009908">
    <property type="entry name" value="Methylamine_util_MauE"/>
</dbReference>
<dbReference type="EMBL" id="CP136426">
    <property type="protein sequence ID" value="WOC52859.1"/>
    <property type="molecule type" value="Genomic_DNA"/>
</dbReference>
<comment type="subcellular location">
    <subcellularLocation>
        <location evidence="1">Membrane</location>
        <topology evidence="1">Multi-pass membrane protein</topology>
    </subcellularLocation>
</comment>
<proteinExistence type="predicted"/>
<keyword evidence="4 5" id="KW-0472">Membrane</keyword>
<dbReference type="NCBIfam" id="NF045576">
    <property type="entry name" value="BT_3928_fam"/>
    <property type="match status" value="1"/>
</dbReference>
<accession>A0AAU0F5D2</accession>